<keyword evidence="6" id="KW-0902">Two-component regulatory system</keyword>
<evidence type="ECO:0000256" key="5">
    <source>
        <dbReference type="ARBA" id="ARBA00022777"/>
    </source>
</evidence>
<dbReference type="HOGENOM" id="CLU_038688_0_0_3"/>
<gene>
    <name evidence="8" type="ordered locus">Cyast_0093</name>
</gene>
<dbReference type="Proteomes" id="UP000010483">
    <property type="component" value="Chromosome"/>
</dbReference>
<dbReference type="Pfam" id="PF02518">
    <property type="entry name" value="HATPase_c"/>
    <property type="match status" value="1"/>
</dbReference>
<keyword evidence="5 8" id="KW-0418">Kinase</keyword>
<dbReference type="Gene3D" id="3.30.565.10">
    <property type="entry name" value="Histidine kinase-like ATPase, C-terminal domain"/>
    <property type="match status" value="1"/>
</dbReference>
<evidence type="ECO:0000313" key="9">
    <source>
        <dbReference type="Proteomes" id="UP000010483"/>
    </source>
</evidence>
<dbReference type="Gene3D" id="1.10.287.130">
    <property type="match status" value="1"/>
</dbReference>
<dbReference type="PROSITE" id="PS50109">
    <property type="entry name" value="HIS_KIN"/>
    <property type="match status" value="1"/>
</dbReference>
<dbReference type="EMBL" id="CP003940">
    <property type="protein sequence ID" value="AFZ46076.1"/>
    <property type="molecule type" value="Genomic_DNA"/>
</dbReference>
<dbReference type="PRINTS" id="PR00344">
    <property type="entry name" value="BCTRLSENSOR"/>
</dbReference>
<comment type="catalytic activity">
    <reaction evidence="1">
        <text>ATP + protein L-histidine = ADP + protein N-phospho-L-histidine.</text>
        <dbReference type="EC" id="2.7.13.3"/>
    </reaction>
</comment>
<dbReference type="AlphaFoldDB" id="K9YGI6"/>
<dbReference type="Pfam" id="PF00512">
    <property type="entry name" value="HisKA"/>
    <property type="match status" value="1"/>
</dbReference>
<dbReference type="KEGG" id="csn:Cyast_0093"/>
<evidence type="ECO:0000313" key="8">
    <source>
        <dbReference type="EMBL" id="AFZ46076.1"/>
    </source>
</evidence>
<dbReference type="GO" id="GO:0000155">
    <property type="term" value="F:phosphorelay sensor kinase activity"/>
    <property type="evidence" value="ECO:0007669"/>
    <property type="project" value="InterPro"/>
</dbReference>
<dbReference type="InterPro" id="IPR050736">
    <property type="entry name" value="Sensor_HK_Regulatory"/>
</dbReference>
<evidence type="ECO:0000259" key="7">
    <source>
        <dbReference type="PROSITE" id="PS50109"/>
    </source>
</evidence>
<dbReference type="InterPro" id="IPR003594">
    <property type="entry name" value="HATPase_dom"/>
</dbReference>
<dbReference type="CDD" id="cd00082">
    <property type="entry name" value="HisKA"/>
    <property type="match status" value="1"/>
</dbReference>
<evidence type="ECO:0000256" key="1">
    <source>
        <dbReference type="ARBA" id="ARBA00000085"/>
    </source>
</evidence>
<name>K9YGI6_CYASC</name>
<dbReference type="STRING" id="292563.Cyast_0093"/>
<dbReference type="PANTHER" id="PTHR43711:SF26">
    <property type="entry name" value="SENSOR HISTIDINE KINASE RCSC"/>
    <property type="match status" value="1"/>
</dbReference>
<keyword evidence="9" id="KW-1185">Reference proteome</keyword>
<dbReference type="InterPro" id="IPR036890">
    <property type="entry name" value="HATPase_C_sf"/>
</dbReference>
<evidence type="ECO:0000256" key="2">
    <source>
        <dbReference type="ARBA" id="ARBA00012438"/>
    </source>
</evidence>
<dbReference type="InterPro" id="IPR004358">
    <property type="entry name" value="Sig_transdc_His_kin-like_C"/>
</dbReference>
<feature type="domain" description="Histidine kinase" evidence="7">
    <location>
        <begin position="176"/>
        <end position="420"/>
    </location>
</feature>
<accession>K9YGI6</accession>
<dbReference type="SMART" id="SM00388">
    <property type="entry name" value="HisKA"/>
    <property type="match status" value="1"/>
</dbReference>
<dbReference type="InterPro" id="IPR003661">
    <property type="entry name" value="HisK_dim/P_dom"/>
</dbReference>
<dbReference type="EC" id="2.7.13.3" evidence="2"/>
<organism evidence="8 9">
    <name type="scientific">Cyanobacterium stanieri (strain ATCC 29140 / PCC 7202)</name>
    <dbReference type="NCBI Taxonomy" id="292563"/>
    <lineage>
        <taxon>Bacteria</taxon>
        <taxon>Bacillati</taxon>
        <taxon>Cyanobacteriota</taxon>
        <taxon>Cyanophyceae</taxon>
        <taxon>Oscillatoriophycideae</taxon>
        <taxon>Chroococcales</taxon>
        <taxon>Geminocystaceae</taxon>
        <taxon>Cyanobacterium</taxon>
    </lineage>
</organism>
<reference evidence="9" key="1">
    <citation type="journal article" date="2013" name="Proc. Natl. Acad. Sci. U.S.A.">
        <title>Improving the coverage of the cyanobacterial phylum using diversity-driven genome sequencing.</title>
        <authorList>
            <person name="Shih P.M."/>
            <person name="Wu D."/>
            <person name="Latifi A."/>
            <person name="Axen S.D."/>
            <person name="Fewer D.P."/>
            <person name="Talla E."/>
            <person name="Calteau A."/>
            <person name="Cai F."/>
            <person name="Tandeau de Marsac N."/>
            <person name="Rippka R."/>
            <person name="Herdman M."/>
            <person name="Sivonen K."/>
            <person name="Coursin T."/>
            <person name="Laurent T."/>
            <person name="Goodwin L."/>
            <person name="Nolan M."/>
            <person name="Davenport K.W."/>
            <person name="Han C.S."/>
            <person name="Rubin E.M."/>
            <person name="Eisen J.A."/>
            <person name="Woyke T."/>
            <person name="Gugger M."/>
            <person name="Kerfeld C.A."/>
        </authorList>
    </citation>
    <scope>NUCLEOTIDE SEQUENCE [LARGE SCALE GENOMIC DNA]</scope>
    <source>
        <strain evidence="9">ATCC 29140 / PCC 7202</strain>
    </source>
</reference>
<dbReference type="eggNOG" id="COG2205">
    <property type="taxonomic scope" value="Bacteria"/>
</dbReference>
<dbReference type="CDD" id="cd00075">
    <property type="entry name" value="HATPase"/>
    <property type="match status" value="1"/>
</dbReference>
<proteinExistence type="predicted"/>
<evidence type="ECO:0000256" key="4">
    <source>
        <dbReference type="ARBA" id="ARBA00022679"/>
    </source>
</evidence>
<keyword evidence="3" id="KW-0597">Phosphoprotein</keyword>
<dbReference type="InterPro" id="IPR036097">
    <property type="entry name" value="HisK_dim/P_sf"/>
</dbReference>
<evidence type="ECO:0000256" key="3">
    <source>
        <dbReference type="ARBA" id="ARBA00022553"/>
    </source>
</evidence>
<protein>
    <recommendedName>
        <fullName evidence="2">histidine kinase</fullName>
        <ecNumber evidence="2">2.7.13.3</ecNumber>
    </recommendedName>
</protein>
<dbReference type="BioCyc" id="CSTA292563:G1353-92-MONOMER"/>
<dbReference type="PATRIC" id="fig|292563.3.peg.99"/>
<dbReference type="SMART" id="SM00387">
    <property type="entry name" value="HATPase_c"/>
    <property type="match status" value="1"/>
</dbReference>
<dbReference type="SUPFAM" id="SSF55874">
    <property type="entry name" value="ATPase domain of HSP90 chaperone/DNA topoisomerase II/histidine kinase"/>
    <property type="match status" value="1"/>
</dbReference>
<sequence length="420" mass="47760">MAEYEEIFVSKEFIGLCQSQLILLAQNLAAQESAIYLTETVKNEEPKLIPVVIYPFSSGENNDNLLLLPESQDGTDFEFDLMEENNNSFNQIVNYIPESASPYQLLLPLIHDDSMVGLLATNRSKKPWRKREILQVQEVAQTITFARLLDQKQQVSEEQLKRYQSLQKLQNDHLDDFFHQLRNPLTAIRTFGKLLIKRLLGDDQNYTIAEGIVREGDRLKDLIQDFSEDWKVVNNISNPSLEQTESTSFFLTENIQRLEKVDLNKLIIPLVQGISTIAKEKSITFMSDIDEDLPLISTNPKALTEVLNNLLDNAVKYTPDGGKICLEIVKQKSTPAGEKLVIEISDTGYGIPPEDQKHIFERHYRGVQEEGNIHGTGLGLAIVKELCDKMSIDIELFSPSFWLKNQELNGTTFTLFIPIA</sequence>
<dbReference type="SUPFAM" id="SSF47384">
    <property type="entry name" value="Homodimeric domain of signal transducing histidine kinase"/>
    <property type="match status" value="1"/>
</dbReference>
<dbReference type="PANTHER" id="PTHR43711">
    <property type="entry name" value="TWO-COMPONENT HISTIDINE KINASE"/>
    <property type="match status" value="1"/>
</dbReference>
<dbReference type="InterPro" id="IPR005467">
    <property type="entry name" value="His_kinase_dom"/>
</dbReference>
<keyword evidence="4" id="KW-0808">Transferase</keyword>
<evidence type="ECO:0000256" key="6">
    <source>
        <dbReference type="ARBA" id="ARBA00023012"/>
    </source>
</evidence>